<keyword evidence="6" id="KW-0804">Transcription</keyword>
<protein>
    <recommendedName>
        <fullName evidence="8">Transcription initiation factor TFIID subunit 5</fullName>
    </recommendedName>
</protein>
<dbReference type="EMBL" id="PZQS01000001">
    <property type="protein sequence ID" value="PVD37424.1"/>
    <property type="molecule type" value="Genomic_DNA"/>
</dbReference>
<dbReference type="Gene3D" id="2.130.10.10">
    <property type="entry name" value="YVTN repeat-like/Quinoprotein amine dehydrogenase"/>
    <property type="match status" value="2"/>
</dbReference>
<dbReference type="InterPro" id="IPR019775">
    <property type="entry name" value="WD40_repeat_CS"/>
</dbReference>
<dbReference type="PANTHER" id="PTHR19879">
    <property type="entry name" value="TRANSCRIPTION INITIATION FACTOR TFIID"/>
    <property type="match status" value="1"/>
</dbReference>
<reference evidence="12 13" key="1">
    <citation type="submission" date="2018-04" db="EMBL/GenBank/DDBJ databases">
        <title>The genome of golden apple snail Pomacea canaliculata provides insight into stress tolerance and invasive adaptation.</title>
        <authorList>
            <person name="Liu C."/>
            <person name="Liu B."/>
            <person name="Ren Y."/>
            <person name="Zhang Y."/>
            <person name="Wang H."/>
            <person name="Li S."/>
            <person name="Jiang F."/>
            <person name="Yin L."/>
            <person name="Zhang G."/>
            <person name="Qian W."/>
            <person name="Fan W."/>
        </authorList>
    </citation>
    <scope>NUCLEOTIDE SEQUENCE [LARGE SCALE GENOMIC DNA]</scope>
    <source>
        <strain evidence="12">SZHN2017</strain>
        <tissue evidence="12">Muscle</tissue>
    </source>
</reference>
<evidence type="ECO:0000256" key="10">
    <source>
        <dbReference type="SAM" id="MobiDB-lite"/>
    </source>
</evidence>
<dbReference type="PRINTS" id="PR00320">
    <property type="entry name" value="GPROTEINBRPT"/>
</dbReference>
<dbReference type="InterPro" id="IPR037264">
    <property type="entry name" value="TFIID_NTD2_sf"/>
</dbReference>
<dbReference type="CDD" id="cd00200">
    <property type="entry name" value="WD40"/>
    <property type="match status" value="1"/>
</dbReference>
<evidence type="ECO:0000256" key="3">
    <source>
        <dbReference type="ARBA" id="ARBA00022574"/>
    </source>
</evidence>
<evidence type="ECO:0000256" key="6">
    <source>
        <dbReference type="ARBA" id="ARBA00023163"/>
    </source>
</evidence>
<dbReference type="OMA" id="HNHPVWD"/>
<feature type="repeat" description="WD" evidence="9">
    <location>
        <begin position="416"/>
        <end position="451"/>
    </location>
</feature>
<dbReference type="AlphaFoldDB" id="A0A2T7PVH2"/>
<dbReference type="PROSITE" id="PS00678">
    <property type="entry name" value="WD_REPEATS_1"/>
    <property type="match status" value="3"/>
</dbReference>
<evidence type="ECO:0000313" key="12">
    <source>
        <dbReference type="EMBL" id="PVD37424.1"/>
    </source>
</evidence>
<keyword evidence="4" id="KW-0677">Repeat</keyword>
<evidence type="ECO:0000256" key="1">
    <source>
        <dbReference type="ARBA" id="ARBA00004123"/>
    </source>
</evidence>
<dbReference type="InterPro" id="IPR036322">
    <property type="entry name" value="WD40_repeat_dom_sf"/>
</dbReference>
<dbReference type="InterPro" id="IPR007582">
    <property type="entry name" value="TFIID_NTD2"/>
</dbReference>
<feature type="repeat" description="WD" evidence="9">
    <location>
        <begin position="500"/>
        <end position="541"/>
    </location>
</feature>
<evidence type="ECO:0000256" key="9">
    <source>
        <dbReference type="PROSITE-ProRule" id="PRU00221"/>
    </source>
</evidence>
<evidence type="ECO:0000256" key="4">
    <source>
        <dbReference type="ARBA" id="ARBA00022737"/>
    </source>
</evidence>
<dbReference type="InterPro" id="IPR006594">
    <property type="entry name" value="LisH"/>
</dbReference>
<dbReference type="Pfam" id="PF00400">
    <property type="entry name" value="WD40"/>
    <property type="match status" value="6"/>
</dbReference>
<dbReference type="STRING" id="400727.A0A2T7PVH2"/>
<feature type="domain" description="TFIID subunit TAF5 NTD2" evidence="11">
    <location>
        <begin position="82"/>
        <end position="210"/>
    </location>
</feature>
<keyword evidence="3 9" id="KW-0853">WD repeat</keyword>
<comment type="similarity">
    <text evidence="2">Belongs to the WD repeat TAF5 family.</text>
</comment>
<dbReference type="CDD" id="cd08044">
    <property type="entry name" value="TAF5_NTD2"/>
    <property type="match status" value="1"/>
</dbReference>
<evidence type="ECO:0000256" key="2">
    <source>
        <dbReference type="ARBA" id="ARBA00009435"/>
    </source>
</evidence>
<feature type="repeat" description="WD" evidence="9">
    <location>
        <begin position="343"/>
        <end position="376"/>
    </location>
</feature>
<feature type="region of interest" description="Disordered" evidence="10">
    <location>
        <begin position="260"/>
        <end position="284"/>
    </location>
</feature>
<evidence type="ECO:0000259" key="11">
    <source>
        <dbReference type="Pfam" id="PF04494"/>
    </source>
</evidence>
<sequence length="676" mass="76279">MAESGHMTNKMKHATVVMGDKSDHNEKQTLLAVLQFLREHNLQETEAILKKEAKLSEEDIQTEKSQPSSVVSHALAAYKSTDDPSIYEDVYTDLKQFIESCLDVHRVELNTILYPVFVHMYLELIYNRHEWHAGQFFEKFYQDHEDYRQADLARLGAVKRREHMENNAMLQEFKTSQFVIHMSRDSYTHLKRHLQGRHLILLTNLIHEHLFIHVFDGIPRTQEQILATSGALQGEAEKEANKAKVYYGLLKEPDLNIPLEEEEEGGEGDGGDPANKSKKRKAKKDALLMKKAKNDPNAPPQTRIPLPELRDQDKIEKINIYREAMKRVKLSADNLPSICLYTLLNSSQGVSGIDFTDDSSMVAAGFEDGNIRVWTLTPNKLRCMKPSSELEYIDKEADDVLERMMDDRTGTDTKMLTGHSGVVFAVSFSPDRTSLLSASEDGTIRLWNLHTWSTIVCYKGHMFPVCDVKFAPCGHYFVSGGKDRTARLWSTDHYQPLRMFVGHLCDVECVLFHPNCNYVATGSSDRTVRLWDVLNGSCVRIMTGHKESVHCLTFSPDGRYLASGGADQTVILWDLSNGTAVAHLRGHTSTVYSLCFSREGSILASGGIDDSVRLWDAAKVLEEQDTDNDTNVPSTLHVNTSPDLLLGTYFTKSTPVLGLHFTRRNLLLVSGPFLPS</sequence>
<evidence type="ECO:0000313" key="13">
    <source>
        <dbReference type="Proteomes" id="UP000245119"/>
    </source>
</evidence>
<organism evidence="12 13">
    <name type="scientific">Pomacea canaliculata</name>
    <name type="common">Golden apple snail</name>
    <dbReference type="NCBI Taxonomy" id="400727"/>
    <lineage>
        <taxon>Eukaryota</taxon>
        <taxon>Metazoa</taxon>
        <taxon>Spiralia</taxon>
        <taxon>Lophotrochozoa</taxon>
        <taxon>Mollusca</taxon>
        <taxon>Gastropoda</taxon>
        <taxon>Caenogastropoda</taxon>
        <taxon>Architaenioglossa</taxon>
        <taxon>Ampullarioidea</taxon>
        <taxon>Ampullariidae</taxon>
        <taxon>Pomacea</taxon>
    </lineage>
</organism>
<feature type="repeat" description="WD" evidence="9">
    <location>
        <begin position="584"/>
        <end position="616"/>
    </location>
</feature>
<evidence type="ECO:0000256" key="5">
    <source>
        <dbReference type="ARBA" id="ARBA00023015"/>
    </source>
</evidence>
<dbReference type="OrthoDB" id="10266330at2759"/>
<dbReference type="SUPFAM" id="SSF50978">
    <property type="entry name" value="WD40 repeat-like"/>
    <property type="match status" value="1"/>
</dbReference>
<keyword evidence="7" id="KW-0539">Nucleus</keyword>
<dbReference type="InterPro" id="IPR001680">
    <property type="entry name" value="WD40_rpt"/>
</dbReference>
<comment type="caution">
    <text evidence="12">The sequence shown here is derived from an EMBL/GenBank/DDBJ whole genome shotgun (WGS) entry which is preliminary data.</text>
</comment>
<dbReference type="PROSITE" id="PS50082">
    <property type="entry name" value="WD_REPEATS_2"/>
    <property type="match status" value="6"/>
</dbReference>
<dbReference type="GO" id="GO:0016251">
    <property type="term" value="F:RNA polymerase II general transcription initiation factor activity"/>
    <property type="evidence" value="ECO:0007669"/>
    <property type="project" value="TreeGrafter"/>
</dbReference>
<name>A0A2T7PVH2_POMCA</name>
<feature type="repeat" description="WD" evidence="9">
    <location>
        <begin position="458"/>
        <end position="499"/>
    </location>
</feature>
<evidence type="ECO:0000256" key="7">
    <source>
        <dbReference type="ARBA" id="ARBA00023242"/>
    </source>
</evidence>
<feature type="repeat" description="WD" evidence="9">
    <location>
        <begin position="542"/>
        <end position="583"/>
    </location>
</feature>
<dbReference type="Pfam" id="PF04494">
    <property type="entry name" value="TFIID_NTD2"/>
    <property type="match status" value="1"/>
</dbReference>
<accession>A0A2T7PVH2</accession>
<dbReference type="PANTHER" id="PTHR19879:SF1">
    <property type="entry name" value="CANNONBALL-RELATED"/>
    <property type="match status" value="1"/>
</dbReference>
<dbReference type="Gene3D" id="1.25.40.500">
    <property type="entry name" value="TFIID subunit TAF5, NTD2 domain"/>
    <property type="match status" value="1"/>
</dbReference>
<dbReference type="SMART" id="SM00320">
    <property type="entry name" value="WD40"/>
    <property type="match status" value="6"/>
</dbReference>
<dbReference type="GO" id="GO:0006367">
    <property type="term" value="P:transcription initiation at RNA polymerase II promoter"/>
    <property type="evidence" value="ECO:0007669"/>
    <property type="project" value="TreeGrafter"/>
</dbReference>
<dbReference type="PROSITE" id="PS50896">
    <property type="entry name" value="LISH"/>
    <property type="match status" value="1"/>
</dbReference>
<evidence type="ECO:0000256" key="8">
    <source>
        <dbReference type="ARBA" id="ARBA00044130"/>
    </source>
</evidence>
<keyword evidence="13" id="KW-1185">Reference proteome</keyword>
<feature type="compositionally biased region" description="Acidic residues" evidence="10">
    <location>
        <begin position="260"/>
        <end position="270"/>
    </location>
</feature>
<dbReference type="Proteomes" id="UP000245119">
    <property type="component" value="Linkage Group LG1"/>
</dbReference>
<dbReference type="InterPro" id="IPR020472">
    <property type="entry name" value="WD40_PAC1"/>
</dbReference>
<dbReference type="SUPFAM" id="SSF160897">
    <property type="entry name" value="Taf5 N-terminal domain-like"/>
    <property type="match status" value="1"/>
</dbReference>
<proteinExistence type="inferred from homology"/>
<dbReference type="PROSITE" id="PS50294">
    <property type="entry name" value="WD_REPEATS_REGION"/>
    <property type="match status" value="6"/>
</dbReference>
<dbReference type="InterPro" id="IPR015943">
    <property type="entry name" value="WD40/YVTN_repeat-like_dom_sf"/>
</dbReference>
<dbReference type="FunFam" id="2.130.10.10:FF:000243">
    <property type="entry name" value="Transcription initiation factor TFIID subunit 5"/>
    <property type="match status" value="1"/>
</dbReference>
<keyword evidence="5" id="KW-0805">Transcription regulation</keyword>
<comment type="subcellular location">
    <subcellularLocation>
        <location evidence="1">Nucleus</location>
    </subcellularLocation>
</comment>
<dbReference type="GO" id="GO:0005669">
    <property type="term" value="C:transcription factor TFIID complex"/>
    <property type="evidence" value="ECO:0007669"/>
    <property type="project" value="TreeGrafter"/>
</dbReference>
<gene>
    <name evidence="12" type="ORF">C0Q70_00014</name>
</gene>